<dbReference type="EMBL" id="HACG01007892">
    <property type="protein sequence ID" value="CEK54757.1"/>
    <property type="molecule type" value="Transcribed_RNA"/>
</dbReference>
<proteinExistence type="predicted"/>
<gene>
    <name evidence="1" type="primary">ORF23576</name>
</gene>
<sequence>HQPHLVFSEPLVVCALSESKPTKKKSTSIEFKVSNNYKHLAITDKHCSIDPQKTKTNSKFDALFVQSQSGEINTKLLSSASLSSILNETQTSCLADIFHETHINDQERH</sequence>
<protein>
    <submittedName>
        <fullName evidence="1">Uncharacterized protein</fullName>
    </submittedName>
</protein>
<dbReference type="AlphaFoldDB" id="A0A0B6YEW0"/>
<feature type="non-terminal residue" evidence="1">
    <location>
        <position position="109"/>
    </location>
</feature>
<reference evidence="1" key="1">
    <citation type="submission" date="2014-12" db="EMBL/GenBank/DDBJ databases">
        <title>Insight into the proteome of Arion vulgaris.</title>
        <authorList>
            <person name="Aradska J."/>
            <person name="Bulat T."/>
            <person name="Smidak R."/>
            <person name="Sarate P."/>
            <person name="Gangsoo J."/>
            <person name="Sialana F."/>
            <person name="Bilban M."/>
            <person name="Lubec G."/>
        </authorList>
    </citation>
    <scope>NUCLEOTIDE SEQUENCE</scope>
    <source>
        <tissue evidence="1">Skin</tissue>
    </source>
</reference>
<name>A0A0B6YEW0_9EUPU</name>
<evidence type="ECO:0000313" key="1">
    <source>
        <dbReference type="EMBL" id="CEK54757.1"/>
    </source>
</evidence>
<organism evidence="1">
    <name type="scientific">Arion vulgaris</name>
    <dbReference type="NCBI Taxonomy" id="1028688"/>
    <lineage>
        <taxon>Eukaryota</taxon>
        <taxon>Metazoa</taxon>
        <taxon>Spiralia</taxon>
        <taxon>Lophotrochozoa</taxon>
        <taxon>Mollusca</taxon>
        <taxon>Gastropoda</taxon>
        <taxon>Heterobranchia</taxon>
        <taxon>Euthyneura</taxon>
        <taxon>Panpulmonata</taxon>
        <taxon>Eupulmonata</taxon>
        <taxon>Stylommatophora</taxon>
        <taxon>Helicina</taxon>
        <taxon>Arionoidea</taxon>
        <taxon>Arionidae</taxon>
        <taxon>Arion</taxon>
    </lineage>
</organism>
<accession>A0A0B6YEW0</accession>
<feature type="non-terminal residue" evidence="1">
    <location>
        <position position="1"/>
    </location>
</feature>